<feature type="transmembrane region" description="Helical" evidence="1">
    <location>
        <begin position="213"/>
        <end position="237"/>
    </location>
</feature>
<keyword evidence="1" id="KW-0472">Membrane</keyword>
<evidence type="ECO:0000256" key="1">
    <source>
        <dbReference type="SAM" id="Phobius"/>
    </source>
</evidence>
<accession>A0A1Z4MZA0</accession>
<feature type="transmembrane region" description="Helical" evidence="1">
    <location>
        <begin position="33"/>
        <end position="53"/>
    </location>
</feature>
<feature type="transmembrane region" description="Helical" evidence="1">
    <location>
        <begin position="73"/>
        <end position="91"/>
    </location>
</feature>
<name>A0A1Z4MZA0_9CYAN</name>
<protein>
    <submittedName>
        <fullName evidence="2">Uncharacterized protein</fullName>
    </submittedName>
</protein>
<dbReference type="KEGG" id="ttq:NIES37_27930"/>
<evidence type="ECO:0000313" key="2">
    <source>
        <dbReference type="EMBL" id="BAY98815.1"/>
    </source>
</evidence>
<dbReference type="EMBL" id="AP018248">
    <property type="protein sequence ID" value="BAY98815.1"/>
    <property type="molecule type" value="Genomic_DNA"/>
</dbReference>
<sequence length="251" mass="28142">MQANSNTSSPVTSTQNVAKPGKFLIPRSQARNFLIKFTFMTCVGWVVGGLASIALEKLLDSVSPAFFSDSQMWMNFANYLSSVVFALIFAADQALVIRQYVSGWWWMLATSIGWLLSSSVATAWINYISSIAASFNETLPPEAVVILGFLSTISYIISGVWLGLCQWLVLRRYTINAWWWNFLPAVAFFFISTLIWLLSLLQNFIPEAYRTSILYWNGQGFTAFILGFIPAIGLCTLKRKQNHKNVIPSSS</sequence>
<dbReference type="RefSeq" id="WP_096576521.1">
    <property type="nucleotide sequence ID" value="NZ_CAWNJS010000001.1"/>
</dbReference>
<evidence type="ECO:0000313" key="3">
    <source>
        <dbReference type="Proteomes" id="UP000218785"/>
    </source>
</evidence>
<organism evidence="2 3">
    <name type="scientific">Tolypothrix tenuis PCC 7101</name>
    <dbReference type="NCBI Taxonomy" id="231146"/>
    <lineage>
        <taxon>Bacteria</taxon>
        <taxon>Bacillati</taxon>
        <taxon>Cyanobacteriota</taxon>
        <taxon>Cyanophyceae</taxon>
        <taxon>Nostocales</taxon>
        <taxon>Tolypothrichaceae</taxon>
        <taxon>Tolypothrix</taxon>
    </lineage>
</organism>
<dbReference type="Proteomes" id="UP000218785">
    <property type="component" value="Chromosome"/>
</dbReference>
<keyword evidence="1" id="KW-1133">Transmembrane helix</keyword>
<feature type="transmembrane region" description="Helical" evidence="1">
    <location>
        <begin position="182"/>
        <end position="201"/>
    </location>
</feature>
<feature type="transmembrane region" description="Helical" evidence="1">
    <location>
        <begin position="145"/>
        <end position="170"/>
    </location>
</feature>
<gene>
    <name evidence="2" type="ORF">NIES37_27930</name>
</gene>
<proteinExistence type="predicted"/>
<feature type="transmembrane region" description="Helical" evidence="1">
    <location>
        <begin position="103"/>
        <end position="125"/>
    </location>
</feature>
<dbReference type="AlphaFoldDB" id="A0A1Z4MZA0"/>
<reference evidence="2 3" key="1">
    <citation type="submission" date="2017-06" db="EMBL/GenBank/DDBJ databases">
        <title>Genome sequencing of cyanobaciteial culture collection at National Institute for Environmental Studies (NIES).</title>
        <authorList>
            <person name="Hirose Y."/>
            <person name="Shimura Y."/>
            <person name="Fujisawa T."/>
            <person name="Nakamura Y."/>
            <person name="Kawachi M."/>
        </authorList>
    </citation>
    <scope>NUCLEOTIDE SEQUENCE [LARGE SCALE GENOMIC DNA]</scope>
    <source>
        <strain evidence="2 3">NIES-37</strain>
    </source>
</reference>
<keyword evidence="3" id="KW-1185">Reference proteome</keyword>
<keyword evidence="1" id="KW-0812">Transmembrane</keyword>